<comment type="caution">
    <text evidence="1">The sequence shown here is derived from an EMBL/GenBank/DDBJ whole genome shotgun (WGS) entry which is preliminary data.</text>
</comment>
<dbReference type="EMBL" id="JGYN01000010">
    <property type="protein sequence ID" value="KFI51280.1"/>
    <property type="molecule type" value="Genomic_DNA"/>
</dbReference>
<protein>
    <recommendedName>
        <fullName evidence="3">DUF4125 domain-containing protein</fullName>
    </recommendedName>
</protein>
<dbReference type="OrthoDB" id="5387164at2"/>
<dbReference type="STRING" id="1437608.GCA_000771645_01295"/>
<dbReference type="Pfam" id="PF13526">
    <property type="entry name" value="DUF4125"/>
    <property type="match status" value="1"/>
</dbReference>
<dbReference type="AlphaFoldDB" id="A0A086ZXN0"/>
<evidence type="ECO:0000313" key="2">
    <source>
        <dbReference type="Proteomes" id="UP000029108"/>
    </source>
</evidence>
<proteinExistence type="predicted"/>
<dbReference type="RefSeq" id="WP_051923796.1">
    <property type="nucleotide sequence ID" value="NZ_JDUU01000025.1"/>
</dbReference>
<dbReference type="Proteomes" id="UP000029108">
    <property type="component" value="Unassembled WGS sequence"/>
</dbReference>
<accession>A0A086ZXN0</accession>
<gene>
    <name evidence="1" type="ORF">BBIA_0845</name>
</gene>
<organism evidence="1 2">
    <name type="scientific">Bifidobacterium biavatii DSM 23969</name>
    <dbReference type="NCBI Taxonomy" id="1437608"/>
    <lineage>
        <taxon>Bacteria</taxon>
        <taxon>Bacillati</taxon>
        <taxon>Actinomycetota</taxon>
        <taxon>Actinomycetes</taxon>
        <taxon>Bifidobacteriales</taxon>
        <taxon>Bifidobacteriaceae</taxon>
        <taxon>Bifidobacterium</taxon>
    </lineage>
</organism>
<evidence type="ECO:0000313" key="1">
    <source>
        <dbReference type="EMBL" id="KFI51280.1"/>
    </source>
</evidence>
<reference evidence="1 2" key="1">
    <citation type="submission" date="2014-03" db="EMBL/GenBank/DDBJ databases">
        <title>Genomics of Bifidobacteria.</title>
        <authorList>
            <person name="Ventura M."/>
            <person name="Milani C."/>
            <person name="Lugli G.A."/>
        </authorList>
    </citation>
    <scope>NUCLEOTIDE SEQUENCE [LARGE SCALE GENOMIC DNA]</scope>
    <source>
        <strain evidence="1 2">DSM 23969</strain>
    </source>
</reference>
<evidence type="ECO:0008006" key="3">
    <source>
        <dbReference type="Google" id="ProtNLM"/>
    </source>
</evidence>
<dbReference type="eggNOG" id="ENOG5031HGC">
    <property type="taxonomic scope" value="Bacteria"/>
</dbReference>
<sequence>MTNDHAANNGENNATDNNALIARIVRREWDQFQRTNNEGGRAACQGNWPVFNQMRTSQFLTWPAPLLESYLDDLAEADRIGRNLVTEKYGRMMASTAPAEYETNIEPYIPRLSGERIARQERIIATQVAWAAAFRARYPKLGQAMRVLTTAEDTPAATSFETYLRGELGTYSDRTLGLYERMVADKTADGRNLTEETILATVRLGGFADLDEAEAAQ</sequence>
<dbReference type="InterPro" id="IPR025191">
    <property type="entry name" value="DUF4125"/>
</dbReference>
<keyword evidence="2" id="KW-1185">Reference proteome</keyword>
<name>A0A086ZXN0_9BIFI</name>